<dbReference type="InterPro" id="IPR006710">
    <property type="entry name" value="Glyco_hydro_43"/>
</dbReference>
<dbReference type="InterPro" id="IPR013320">
    <property type="entry name" value="ConA-like_dom_sf"/>
</dbReference>
<proteinExistence type="inferred from homology"/>
<dbReference type="Gene3D" id="2.60.120.200">
    <property type="match status" value="1"/>
</dbReference>
<gene>
    <name evidence="7" type="ORF">FOXG_17667</name>
</gene>
<feature type="domain" description="Beta-xylosidase C-terminal Concanavalin A-like" evidence="6">
    <location>
        <begin position="363"/>
        <end position="553"/>
    </location>
</feature>
<feature type="site" description="Important for catalytic activity, responsible for pKa modulation of the active site Glu and correct orientation of both the proton donor and substrate" evidence="4">
    <location>
        <position position="140"/>
    </location>
</feature>
<evidence type="ECO:0000256" key="4">
    <source>
        <dbReference type="PIRSR" id="PIRSR606710-2"/>
    </source>
</evidence>
<evidence type="ECO:0000256" key="3">
    <source>
        <dbReference type="ARBA" id="ARBA00023295"/>
    </source>
</evidence>
<dbReference type="Proteomes" id="UP000009097">
    <property type="component" value="Unassembled WGS sequence"/>
</dbReference>
<sequence>MSGPRPNACMNPIIPGWNPDPSCICVPELGNTFFCVVSSFSIFPGLPLYGSKDLIHWKLVCNIINRREQVPEIGTDRAQDNGIFAPTIRYHDGRFFVIVEYVTIEDPPTGFGLVFSALDPFDPLSWGNPVIFREPKGILDPDLFWDDNGQVYIQAGSFDQVIVQFNLDLETGISGPVKNIWNGTGGIAPEGPHLYKKDGYYYLLIAEGGTDLPHCVNIARATQPDGPFVPYEANPILTNRNTAEYFQTVGHADLFQDPEGNWWGVALSTRSGPEYRHYPMGRETILFSVVWAENDWPRLTSVKGRLSAPAFLPQRLDMPGTGHWHHEDELLEFPPKSPLPLHLVHWRFPPVNYISTSSTGQTHGLQLRPSRSTLTGSYGNISTNGVTLVARRQTSTLFVFEIDVKVPSNFPKGVEVGATTFVNEWQNVAMSLTSLQGAGSNSVVPRDGLYIKFQVNGKGAEPPQEHLDFIALPVEWANIQHIRFRIQATDYASYWFSACPSNNENLDRSVPTVIRMVDNAILSGGTGRWSGCLLGAFATSNGMESEIVYAVEKWQYKNNGQVIE</sequence>
<protein>
    <recommendedName>
        <fullName evidence="6">Beta-xylosidase C-terminal Concanavalin A-like domain-containing protein</fullName>
    </recommendedName>
</protein>
<dbReference type="InterPro" id="IPR041542">
    <property type="entry name" value="GH43_C2"/>
</dbReference>
<dbReference type="GO" id="GO:0005975">
    <property type="term" value="P:carbohydrate metabolic process"/>
    <property type="evidence" value="ECO:0007669"/>
    <property type="project" value="InterPro"/>
</dbReference>
<reference evidence="7" key="1">
    <citation type="submission" date="2007-04" db="EMBL/GenBank/DDBJ databases">
        <authorList>
            <consortium name="The Broad Institute Genome Sequencing Platform"/>
            <person name="Birren B."/>
            <person name="Lander E."/>
            <person name="Galagan J."/>
            <person name="Nusbaum C."/>
            <person name="Devon K."/>
            <person name="Ma L.-J."/>
            <person name="Jaffe D."/>
            <person name="Butler J."/>
            <person name="Alvarez P."/>
            <person name="Gnerre S."/>
            <person name="Grabherr M."/>
            <person name="Kleber M."/>
            <person name="Mauceli E."/>
            <person name="Brockman W."/>
            <person name="MacCallum I.A."/>
            <person name="Young S."/>
            <person name="LaButti K."/>
            <person name="DeCaprio D."/>
            <person name="Crawford M."/>
            <person name="Koehrsen M."/>
            <person name="Engels R."/>
            <person name="Montgomery P."/>
            <person name="Pearson M."/>
            <person name="Howarth C."/>
            <person name="Larson L."/>
            <person name="White J."/>
            <person name="O'Leary S."/>
            <person name="Kodira C."/>
            <person name="Zeng Q."/>
            <person name="Yandava C."/>
            <person name="Alvarado L."/>
            <person name="Kistler C."/>
            <person name="Shim W.-B."/>
            <person name="Kang S."/>
            <person name="Woloshuk C."/>
        </authorList>
    </citation>
    <scope>NUCLEOTIDE SEQUENCE</scope>
    <source>
        <strain evidence="7">4287</strain>
    </source>
</reference>
<keyword evidence="3 5" id="KW-0326">Glycosidase</keyword>
<dbReference type="GO" id="GO:0004553">
    <property type="term" value="F:hydrolase activity, hydrolyzing O-glycosyl compounds"/>
    <property type="evidence" value="ECO:0007669"/>
    <property type="project" value="InterPro"/>
</dbReference>
<dbReference type="VEuPathDB" id="FungiDB:FOXG_17667"/>
<dbReference type="InterPro" id="IPR051795">
    <property type="entry name" value="Glycosyl_Hydrlase_43"/>
</dbReference>
<dbReference type="EMBL" id="DS231762">
    <property type="protein sequence ID" value="KNB20740.1"/>
    <property type="molecule type" value="Genomic_DNA"/>
</dbReference>
<dbReference type="Gene3D" id="2.115.10.20">
    <property type="entry name" value="Glycosyl hydrolase domain, family 43"/>
    <property type="match status" value="1"/>
</dbReference>
<dbReference type="SUPFAM" id="SSF75005">
    <property type="entry name" value="Arabinanase/levansucrase/invertase"/>
    <property type="match status" value="1"/>
</dbReference>
<dbReference type="Pfam" id="PF04616">
    <property type="entry name" value="Glyco_hydro_43"/>
    <property type="match status" value="1"/>
</dbReference>
<organism evidence="7 8">
    <name type="scientific">Fusarium oxysporum f. sp. lycopersici (strain 4287 / CBS 123668 / FGSC 9935 / NRRL 34936)</name>
    <name type="common">Fusarium vascular wilt of tomato</name>
    <dbReference type="NCBI Taxonomy" id="426428"/>
    <lineage>
        <taxon>Eukaryota</taxon>
        <taxon>Fungi</taxon>
        <taxon>Dikarya</taxon>
        <taxon>Ascomycota</taxon>
        <taxon>Pezizomycotina</taxon>
        <taxon>Sordariomycetes</taxon>
        <taxon>Hypocreomycetidae</taxon>
        <taxon>Hypocreales</taxon>
        <taxon>Nectriaceae</taxon>
        <taxon>Fusarium</taxon>
        <taxon>Fusarium oxysporum species complex</taxon>
    </lineage>
</organism>
<reference evidence="7" key="2">
    <citation type="journal article" date="2010" name="Nature">
        <title>Comparative genomics reveals mobile pathogenicity chromosomes in Fusarium.</title>
        <authorList>
            <person name="Ma L.J."/>
            <person name="van der Does H.C."/>
            <person name="Borkovich K.A."/>
            <person name="Coleman J.J."/>
            <person name="Daboussi M.J."/>
            <person name="Di Pietro A."/>
            <person name="Dufresne M."/>
            <person name="Freitag M."/>
            <person name="Grabherr M."/>
            <person name="Henrissat B."/>
            <person name="Houterman P.M."/>
            <person name="Kang S."/>
            <person name="Shim W.B."/>
            <person name="Woloshuk C."/>
            <person name="Xie X."/>
            <person name="Xu J.R."/>
            <person name="Antoniw J."/>
            <person name="Baker S.E."/>
            <person name="Bluhm B.H."/>
            <person name="Breakspear A."/>
            <person name="Brown D.W."/>
            <person name="Butchko R.A."/>
            <person name="Chapman S."/>
            <person name="Coulson R."/>
            <person name="Coutinho P.M."/>
            <person name="Danchin E.G."/>
            <person name="Diener A."/>
            <person name="Gale L.R."/>
            <person name="Gardiner D.M."/>
            <person name="Goff S."/>
            <person name="Hammond-Kosack K.E."/>
            <person name="Hilburn K."/>
            <person name="Hua-Van A."/>
            <person name="Jonkers W."/>
            <person name="Kazan K."/>
            <person name="Kodira C.D."/>
            <person name="Koehrsen M."/>
            <person name="Kumar L."/>
            <person name="Lee Y.H."/>
            <person name="Li L."/>
            <person name="Manners J.M."/>
            <person name="Miranda-Saavedra D."/>
            <person name="Mukherjee M."/>
            <person name="Park G."/>
            <person name="Park J."/>
            <person name="Park S.Y."/>
            <person name="Proctor R.H."/>
            <person name="Regev A."/>
            <person name="Ruiz-Roldan M.C."/>
            <person name="Sain D."/>
            <person name="Sakthikumar S."/>
            <person name="Sykes S."/>
            <person name="Schwartz D.C."/>
            <person name="Turgeon B.G."/>
            <person name="Wapinski I."/>
            <person name="Yoder O."/>
            <person name="Young S."/>
            <person name="Zeng Q."/>
            <person name="Zhou S."/>
            <person name="Galagan J."/>
            <person name="Cuomo C.A."/>
            <person name="Kistler H.C."/>
            <person name="Rep M."/>
        </authorList>
    </citation>
    <scope>NUCLEOTIDE SEQUENCE [LARGE SCALE GENOMIC DNA]</scope>
    <source>
        <strain evidence="7">4287</strain>
    </source>
</reference>
<keyword evidence="2 5" id="KW-0378">Hydrolase</keyword>
<dbReference type="PANTHER" id="PTHR42812:SF17">
    <property type="entry name" value="BETA-XYLOSIDASE C-TERMINAL CONCANAVALIN A-LIKE DOMAIN-CONTAINING PROTEIN-RELATED"/>
    <property type="match status" value="1"/>
</dbReference>
<accession>A0A0J9WDK6</accession>
<dbReference type="SUPFAM" id="SSF49899">
    <property type="entry name" value="Concanavalin A-like lectins/glucanases"/>
    <property type="match status" value="1"/>
</dbReference>
<dbReference type="AlphaFoldDB" id="A0A0J9WDK6"/>
<evidence type="ECO:0000256" key="2">
    <source>
        <dbReference type="ARBA" id="ARBA00022801"/>
    </source>
</evidence>
<comment type="similarity">
    <text evidence="1 5">Belongs to the glycosyl hydrolase 43 family.</text>
</comment>
<evidence type="ECO:0000313" key="7">
    <source>
        <dbReference type="EMBL" id="KNB20740.1"/>
    </source>
</evidence>
<dbReference type="KEGG" id="fox:FOXG_17667"/>
<dbReference type="CDD" id="cd18833">
    <property type="entry name" value="GH43_PcXyl-like"/>
    <property type="match status" value="1"/>
</dbReference>
<dbReference type="OrthoDB" id="2139957at2759"/>
<name>A0A0J9WDK6_FUSO4</name>
<dbReference type="GeneID" id="28958410"/>
<dbReference type="RefSeq" id="XP_018258785.1">
    <property type="nucleotide sequence ID" value="XM_018397677.1"/>
</dbReference>
<dbReference type="PANTHER" id="PTHR42812">
    <property type="entry name" value="BETA-XYLOSIDASE"/>
    <property type="match status" value="1"/>
</dbReference>
<evidence type="ECO:0000313" key="8">
    <source>
        <dbReference type="Proteomes" id="UP000009097"/>
    </source>
</evidence>
<evidence type="ECO:0000256" key="1">
    <source>
        <dbReference type="ARBA" id="ARBA00009865"/>
    </source>
</evidence>
<dbReference type="InterPro" id="IPR023296">
    <property type="entry name" value="Glyco_hydro_beta-prop_sf"/>
</dbReference>
<dbReference type="Pfam" id="PF17851">
    <property type="entry name" value="GH43_C2"/>
    <property type="match status" value="1"/>
</dbReference>
<evidence type="ECO:0000256" key="5">
    <source>
        <dbReference type="RuleBase" id="RU361187"/>
    </source>
</evidence>
<evidence type="ECO:0000259" key="6">
    <source>
        <dbReference type="Pfam" id="PF17851"/>
    </source>
</evidence>